<dbReference type="Pfam" id="PF01969">
    <property type="entry name" value="Ni_insertion"/>
    <property type="match status" value="1"/>
</dbReference>
<name>A0A6G8B1E5_9LACO</name>
<dbReference type="KEGG" id="wco:G7084_07430"/>
<comment type="catalytic activity">
    <reaction evidence="2">
        <text>Ni(II)-pyridinium-3,5-bisthiocarboxylate mononucleotide = pyridinium-3,5-bisthiocarboxylate mononucleotide + Ni(2+)</text>
        <dbReference type="Rhea" id="RHEA:54784"/>
        <dbReference type="ChEBI" id="CHEBI:49786"/>
        <dbReference type="ChEBI" id="CHEBI:137372"/>
        <dbReference type="ChEBI" id="CHEBI:137373"/>
        <dbReference type="EC" id="4.99.1.12"/>
    </reaction>
</comment>
<dbReference type="GO" id="GO:0051604">
    <property type="term" value="P:protein maturation"/>
    <property type="evidence" value="ECO:0007669"/>
    <property type="project" value="UniProtKB-UniRule"/>
</dbReference>
<keyword evidence="4" id="KW-1185">Reference proteome</keyword>
<dbReference type="Proteomes" id="UP000500741">
    <property type="component" value="Chromosome"/>
</dbReference>
<dbReference type="InterPro" id="IPR002822">
    <property type="entry name" value="Ni_insertion"/>
</dbReference>
<comment type="function">
    <text evidence="2">Involved in the biosynthesis of a nickel-pincer cofactor ((SCS)Ni(II) pincer complex). Binds Ni(2+), and functions in nickel delivery to pyridinium-3,5-bisthiocarboxylic acid mononucleotide (P2TMN), to form the mature cofactor. Is thus probably required for the activation of nickel-pincer cofactor-dependent enzymes.</text>
</comment>
<keyword evidence="2" id="KW-0456">Lyase</keyword>
<dbReference type="GO" id="GO:0016829">
    <property type="term" value="F:lyase activity"/>
    <property type="evidence" value="ECO:0007669"/>
    <property type="project" value="UniProtKB-UniRule"/>
</dbReference>
<dbReference type="AlphaFoldDB" id="A0A6G8B1E5"/>
<keyword evidence="1 2" id="KW-0533">Nickel</keyword>
<protein>
    <recommendedName>
        <fullName evidence="2">Pyridinium-3,5-bisthiocarboxylic acid mononucleotide nickel insertion protein</fullName>
        <shortName evidence="2">P2TMN nickel insertion protein</shortName>
        <ecNumber evidence="2">4.99.1.12</ecNumber>
    </recommendedName>
    <alternativeName>
        <fullName evidence="2">Nickel-pincer cofactor biosynthesis protein LarC</fullName>
    </alternativeName>
</protein>
<dbReference type="PANTHER" id="PTHR36566:SF1">
    <property type="entry name" value="PYRIDINIUM-3,5-BISTHIOCARBOXYLIC ACID MONONUCLEOTIDE NICKEL INSERTION PROTEIN"/>
    <property type="match status" value="1"/>
</dbReference>
<evidence type="ECO:0000313" key="4">
    <source>
        <dbReference type="Proteomes" id="UP000500741"/>
    </source>
</evidence>
<reference evidence="3 4" key="1">
    <citation type="submission" date="2020-03" db="EMBL/GenBank/DDBJ databases">
        <title>Weissella sp. nov., isolated from Cybister lewisianus.</title>
        <authorList>
            <person name="Hyun D.-W."/>
            <person name="Bae J.-W."/>
        </authorList>
    </citation>
    <scope>NUCLEOTIDE SEQUENCE [LARGE SCALE GENOMIC DNA]</scope>
    <source>
        <strain evidence="3 4">HDW19</strain>
    </source>
</reference>
<dbReference type="NCBIfam" id="TIGR00299">
    <property type="entry name" value="nickel pincer cofactor biosynthesis protein LarC"/>
    <property type="match status" value="1"/>
</dbReference>
<dbReference type="RefSeq" id="WP_166011422.1">
    <property type="nucleotide sequence ID" value="NZ_CP049888.1"/>
</dbReference>
<dbReference type="PANTHER" id="PTHR36566">
    <property type="entry name" value="NICKEL INSERTION PROTEIN-RELATED"/>
    <property type="match status" value="1"/>
</dbReference>
<accession>A0A6G8B1E5</accession>
<gene>
    <name evidence="2 3" type="primary">larC</name>
    <name evidence="3" type="ORF">G7084_07430</name>
</gene>
<dbReference type="EC" id="4.99.1.12" evidence="2"/>
<evidence type="ECO:0000256" key="1">
    <source>
        <dbReference type="ARBA" id="ARBA00022596"/>
    </source>
</evidence>
<organism evidence="3 4">
    <name type="scientific">Weissella coleopterorum</name>
    <dbReference type="NCBI Taxonomy" id="2714949"/>
    <lineage>
        <taxon>Bacteria</taxon>
        <taxon>Bacillati</taxon>
        <taxon>Bacillota</taxon>
        <taxon>Bacilli</taxon>
        <taxon>Lactobacillales</taxon>
        <taxon>Lactobacillaceae</taxon>
        <taxon>Weissella</taxon>
    </lineage>
</organism>
<sequence length="430" mass="48149">MKTLYLDPFSGVAGDMLVGALLDLGLDFEQWQVQLQRLNITGYHLSIEKTKVSAINGTKFHVQLVDHKQKIDTGLTALEQTSTVDAHANQSVKHHHHHHGRNLEMITSIIETSGLSTYVKESAIAVFQEIAQAEAQVHGLAMNEIHFHEVGAVDSIVDIVGTLIAIEMLEVDQIVCGEIYDGTGLIQVAHGMMPVPVPAVMILRQGADLPMRQRADVKTELVTPTGLALLKFLVNEFGPQPQDMILLGVGYGFGSRETGALNALRISLFDSKMSKKIQQRQSDAVLELHTNLDDETGEAIGAITNHLMNLGVYDVFCTPIFMKKNRPAYELTVILPARLQNSVIELLFRKTSTVGVRWQNMQRAMMERSFEQIETTLGLVQVKNFTYHGIEKFSFEFDDINQIAEKHHLTLTKVKQIVMQQIKQDKYREL</sequence>
<dbReference type="EMBL" id="CP049888">
    <property type="protein sequence ID" value="QIL51134.1"/>
    <property type="molecule type" value="Genomic_DNA"/>
</dbReference>
<evidence type="ECO:0000256" key="2">
    <source>
        <dbReference type="HAMAP-Rule" id="MF_01074"/>
    </source>
</evidence>
<proteinExistence type="inferred from homology"/>
<dbReference type="HAMAP" id="MF_01074">
    <property type="entry name" value="LarC"/>
    <property type="match status" value="1"/>
</dbReference>
<dbReference type="Gene3D" id="3.30.70.1380">
    <property type="entry name" value="Transcriptional regulatory protein pf0864 domain like"/>
    <property type="match status" value="1"/>
</dbReference>
<comment type="similarity">
    <text evidence="2">Belongs to the LarC family.</text>
</comment>
<dbReference type="GO" id="GO:0016151">
    <property type="term" value="F:nickel cation binding"/>
    <property type="evidence" value="ECO:0007669"/>
    <property type="project" value="UniProtKB-UniRule"/>
</dbReference>
<evidence type="ECO:0000313" key="3">
    <source>
        <dbReference type="EMBL" id="QIL51134.1"/>
    </source>
</evidence>